<accession>A0A9P5NFJ3</accession>
<dbReference type="AlphaFoldDB" id="A0A9P5NFJ3"/>
<dbReference type="EMBL" id="JADNYJ010000088">
    <property type="protein sequence ID" value="KAF8887855.1"/>
    <property type="molecule type" value="Genomic_DNA"/>
</dbReference>
<evidence type="ECO:0000313" key="2">
    <source>
        <dbReference type="Proteomes" id="UP000724874"/>
    </source>
</evidence>
<evidence type="ECO:0000313" key="1">
    <source>
        <dbReference type="EMBL" id="KAF8887855.1"/>
    </source>
</evidence>
<keyword evidence="2" id="KW-1185">Reference proteome</keyword>
<protein>
    <recommendedName>
        <fullName evidence="3">F-box domain-containing protein</fullName>
    </recommendedName>
</protein>
<name>A0A9P5NFJ3_GYMJU</name>
<dbReference type="Proteomes" id="UP000724874">
    <property type="component" value="Unassembled WGS sequence"/>
</dbReference>
<gene>
    <name evidence="1" type="ORF">CPB84DRAFT_1487449</name>
</gene>
<comment type="caution">
    <text evidence="1">The sequence shown here is derived from an EMBL/GenBank/DDBJ whole genome shotgun (WGS) entry which is preliminary data.</text>
</comment>
<evidence type="ECO:0008006" key="3">
    <source>
        <dbReference type="Google" id="ProtNLM"/>
    </source>
</evidence>
<proteinExistence type="predicted"/>
<organism evidence="1 2">
    <name type="scientific">Gymnopilus junonius</name>
    <name type="common">Spectacular rustgill mushroom</name>
    <name type="synonym">Gymnopilus spectabilis subsp. junonius</name>
    <dbReference type="NCBI Taxonomy" id="109634"/>
    <lineage>
        <taxon>Eukaryota</taxon>
        <taxon>Fungi</taxon>
        <taxon>Dikarya</taxon>
        <taxon>Basidiomycota</taxon>
        <taxon>Agaricomycotina</taxon>
        <taxon>Agaricomycetes</taxon>
        <taxon>Agaricomycetidae</taxon>
        <taxon>Agaricales</taxon>
        <taxon>Agaricineae</taxon>
        <taxon>Hymenogastraceae</taxon>
        <taxon>Gymnopilus</taxon>
    </lineage>
</organism>
<reference evidence="1" key="1">
    <citation type="submission" date="2020-11" db="EMBL/GenBank/DDBJ databases">
        <authorList>
            <consortium name="DOE Joint Genome Institute"/>
            <person name="Ahrendt S."/>
            <person name="Riley R."/>
            <person name="Andreopoulos W."/>
            <person name="LaButti K."/>
            <person name="Pangilinan J."/>
            <person name="Ruiz-duenas F.J."/>
            <person name="Barrasa J.M."/>
            <person name="Sanchez-Garcia M."/>
            <person name="Camarero S."/>
            <person name="Miyauchi S."/>
            <person name="Serrano A."/>
            <person name="Linde D."/>
            <person name="Babiker R."/>
            <person name="Drula E."/>
            <person name="Ayuso-Fernandez I."/>
            <person name="Pacheco R."/>
            <person name="Padilla G."/>
            <person name="Ferreira P."/>
            <person name="Barriuso J."/>
            <person name="Kellner H."/>
            <person name="Castanera R."/>
            <person name="Alfaro M."/>
            <person name="Ramirez L."/>
            <person name="Pisabarro A.G."/>
            <person name="Kuo A."/>
            <person name="Tritt A."/>
            <person name="Lipzen A."/>
            <person name="He G."/>
            <person name="Yan M."/>
            <person name="Ng V."/>
            <person name="Cullen D."/>
            <person name="Martin F."/>
            <person name="Rosso M.-N."/>
            <person name="Henrissat B."/>
            <person name="Hibbett D."/>
            <person name="Martinez A.T."/>
            <person name="Grigoriev I.V."/>
        </authorList>
    </citation>
    <scope>NUCLEOTIDE SEQUENCE</scope>
    <source>
        <strain evidence="1">AH 44721</strain>
    </source>
</reference>
<sequence>MAHINKLPVELLSEIFRESVVFFPDILGTHSFRYVKKEAPVNLIHVCKKWREITLSLSSIWGSQYFSGLPPKKSLEEVEYWIQISPRTHLKLVVFDPMVLNDPDPEPPSWTELLKVYAKHMDRWHTLFAQGSDKLAQELTSSLSNAKAPPLDSLQVVLLPPISTSAMNDLAASINHIKTLRRLHWTNAYGLGDVDIDNLPWGQLSDVVYKAKSTPEQFLARLSRCQSAHTVALRQHGRLLAYQALSTFNHPHTTLSRLTSLTLQKSTDPLNILRFFTLPSLQYLQIAVLDHSYEYLGELLLRSACPLDTLVIEDVEESSLEDLTLFFRHKFLLSISNVKYVGKWHMSLDYLIRTVEKLRDPAANPSPLFAIWSDPALGQRIIGWSATPQKYIIRIENGISISCIA</sequence>
<dbReference type="OrthoDB" id="3217549at2759"/>